<keyword evidence="2" id="KW-1185">Reference proteome</keyword>
<accession>A0ABR2QK58</accession>
<evidence type="ECO:0000313" key="2">
    <source>
        <dbReference type="Proteomes" id="UP001396334"/>
    </source>
</evidence>
<organism evidence="1 2">
    <name type="scientific">Hibiscus sabdariffa</name>
    <name type="common">roselle</name>
    <dbReference type="NCBI Taxonomy" id="183260"/>
    <lineage>
        <taxon>Eukaryota</taxon>
        <taxon>Viridiplantae</taxon>
        <taxon>Streptophyta</taxon>
        <taxon>Embryophyta</taxon>
        <taxon>Tracheophyta</taxon>
        <taxon>Spermatophyta</taxon>
        <taxon>Magnoliopsida</taxon>
        <taxon>eudicotyledons</taxon>
        <taxon>Gunneridae</taxon>
        <taxon>Pentapetalae</taxon>
        <taxon>rosids</taxon>
        <taxon>malvids</taxon>
        <taxon>Malvales</taxon>
        <taxon>Malvaceae</taxon>
        <taxon>Malvoideae</taxon>
        <taxon>Hibiscus</taxon>
    </lineage>
</organism>
<protein>
    <recommendedName>
        <fullName evidence="3">RNase H type-1 domain-containing protein</fullName>
    </recommendedName>
</protein>
<reference evidence="1 2" key="1">
    <citation type="journal article" date="2024" name="G3 (Bethesda)">
        <title>Genome assembly of Hibiscus sabdariffa L. provides insights into metabolisms of medicinal natural products.</title>
        <authorList>
            <person name="Kim T."/>
        </authorList>
    </citation>
    <scope>NUCLEOTIDE SEQUENCE [LARGE SCALE GENOMIC DNA]</scope>
    <source>
        <strain evidence="1">TK-2024</strain>
        <tissue evidence="1">Old leaves</tissue>
    </source>
</reference>
<gene>
    <name evidence="1" type="ORF">V6N11_082798</name>
</gene>
<dbReference type="EMBL" id="JBBPBN010000036">
    <property type="protein sequence ID" value="KAK9001004.1"/>
    <property type="molecule type" value="Genomic_DNA"/>
</dbReference>
<sequence length="76" mass="8588">MAEFMALPLDVWFMQNLRLQGCVAAGYFKGVHAPRHLGHLFGTIMPEFWAVHGVLGMSIRRLELESDSMEVVDILT</sequence>
<name>A0ABR2QK58_9ROSI</name>
<evidence type="ECO:0000313" key="1">
    <source>
        <dbReference type="EMBL" id="KAK9001004.1"/>
    </source>
</evidence>
<proteinExistence type="predicted"/>
<comment type="caution">
    <text evidence="1">The sequence shown here is derived from an EMBL/GenBank/DDBJ whole genome shotgun (WGS) entry which is preliminary data.</text>
</comment>
<dbReference type="Proteomes" id="UP001396334">
    <property type="component" value="Unassembled WGS sequence"/>
</dbReference>
<evidence type="ECO:0008006" key="3">
    <source>
        <dbReference type="Google" id="ProtNLM"/>
    </source>
</evidence>